<keyword evidence="2" id="KW-1185">Reference proteome</keyword>
<dbReference type="EMBL" id="CABWIB010000001">
    <property type="protein sequence ID" value="VWL85463.1"/>
    <property type="molecule type" value="Genomic_DNA"/>
</dbReference>
<reference evidence="1 2" key="1">
    <citation type="submission" date="2019-10" db="EMBL/GenBank/DDBJ databases">
        <authorList>
            <person name="Blom J."/>
        </authorList>
    </citation>
    <scope>NUCLEOTIDE SEQUENCE [LARGE SCALE GENOMIC DNA]</scope>
    <source>
        <strain evidence="1 2">ES3154-GLU</strain>
    </source>
</reference>
<organism evidence="1 2">
    <name type="scientific">Oceanivirga miroungae</name>
    <dbReference type="NCBI Taxonomy" id="1130046"/>
    <lineage>
        <taxon>Bacteria</taxon>
        <taxon>Fusobacteriati</taxon>
        <taxon>Fusobacteriota</taxon>
        <taxon>Fusobacteriia</taxon>
        <taxon>Fusobacteriales</taxon>
        <taxon>Leptotrichiaceae</taxon>
        <taxon>Oceanivirga</taxon>
    </lineage>
</organism>
<accession>A0A6I8MD85</accession>
<dbReference type="SUPFAM" id="SSF56954">
    <property type="entry name" value="Outer membrane efflux proteins (OEP)"/>
    <property type="match status" value="1"/>
</dbReference>
<name>A0A6I8MD85_9FUSO</name>
<dbReference type="AlphaFoldDB" id="A0A6I8MD85"/>
<dbReference type="Gene3D" id="1.20.1600.10">
    <property type="entry name" value="Outer membrane efflux proteins (OEP)"/>
    <property type="match status" value="1"/>
</dbReference>
<gene>
    <name evidence="1" type="ORF">OMES3154_00748</name>
</gene>
<proteinExistence type="predicted"/>
<evidence type="ECO:0008006" key="3">
    <source>
        <dbReference type="Google" id="ProtNLM"/>
    </source>
</evidence>
<evidence type="ECO:0000313" key="2">
    <source>
        <dbReference type="Proteomes" id="UP000419017"/>
    </source>
</evidence>
<evidence type="ECO:0000313" key="1">
    <source>
        <dbReference type="EMBL" id="VWL85463.1"/>
    </source>
</evidence>
<protein>
    <recommendedName>
        <fullName evidence="3">Outer membrane efflux protein</fullName>
    </recommendedName>
</protein>
<sequence length="372" mass="44258">MKKKLVFISMFVSILSSANIKEYRPNYELLDKYKLAKKIAGVMQEYNYVSPFYSKTNHSELVGVKIGDISYSYNNKLKDYELTISKNISEFLDTTTLKKYYQKLNEFYILKDKKKNDYKEIIAAYFEYILANIELNNSKNIYDNAKKSTTVYEKAYALGNISEIELEKMKLKLKYIELEYMKNEINLKNRVKMLDVLNIDKSSIEEDDINIYEVEEKDIRKYVDYENEKIDVNNNINYYENLKNRIDSFMPDIYLTYSKNKKDSEFSINVSKTIPLIDSKYIDNAVSENRKVFSKIKYQDELKIYKLHKNILDISKNEYELAKKELEISKVELELGKISELKYIEKLEEVSNKEIEMIKNKISLSKYILERE</sequence>
<dbReference type="RefSeq" id="WP_156683457.1">
    <property type="nucleotide sequence ID" value="NZ_CABWIB010000001.1"/>
</dbReference>
<dbReference type="Proteomes" id="UP000419017">
    <property type="component" value="Unassembled WGS sequence"/>
</dbReference>